<dbReference type="Proteomes" id="UP000007813">
    <property type="component" value="Unassembled WGS sequence"/>
</dbReference>
<evidence type="ECO:0000313" key="5">
    <source>
        <dbReference type="EMBL" id="EJN56881.1"/>
    </source>
</evidence>
<dbReference type="PROSITE" id="PS50110">
    <property type="entry name" value="RESPONSE_REGULATORY"/>
    <property type="match status" value="1"/>
</dbReference>
<evidence type="ECO:0000256" key="2">
    <source>
        <dbReference type="ARBA" id="ARBA00022777"/>
    </source>
</evidence>
<reference evidence="5 6" key="1">
    <citation type="journal article" date="2012" name="J. Bacteriol.">
        <title>Draft Genome Sequence of the Extremely Halophilic Archaeon Halogranum salarium B-1T.</title>
        <authorList>
            <person name="Kim K.K."/>
            <person name="Lee K.C."/>
            <person name="Lee J.S."/>
        </authorList>
    </citation>
    <scope>NUCLEOTIDE SEQUENCE [LARGE SCALE GENOMIC DNA]</scope>
    <source>
        <strain evidence="5 6">B-1</strain>
    </source>
</reference>
<dbReference type="OrthoDB" id="330337at2157"/>
<dbReference type="SUPFAM" id="SSF52172">
    <property type="entry name" value="CheY-like"/>
    <property type="match status" value="1"/>
</dbReference>
<dbReference type="PANTHER" id="PTHR43102">
    <property type="entry name" value="SLR1143 PROTEIN"/>
    <property type="match status" value="1"/>
</dbReference>
<accession>J3JCT0</accession>
<dbReference type="InterPro" id="IPR029016">
    <property type="entry name" value="GAF-like_dom_sf"/>
</dbReference>
<proteinExistence type="predicted"/>
<sequence>MTELTVLCIDPDDASRERTATALRHKLSDTAVLSGTSLAEATELMHTQAIDCLVTEYELPDGTGFGVIAQMRDTAPDTSCILFTATDPDSIVTDSTGVVITEYLSKNGPTATDRLAQLVQSTIRSRSQTSYPVSENEENRLAALAQYDFDDDSLRVALDRITQLASNHFETPLASVNIITDHSQNVLSCHGADVTSTAREDSVCTYSILDDTSATVINNLSDDPRFNTNPGLQESGLRFYAGYPLTTLDGFALGTLCIYDAEPRMFTPADREYLRLLAEEAMDQIELHQYLTEDIKYDSSRLQGEDT</sequence>
<protein>
    <recommendedName>
        <fullName evidence="4">Response regulatory domain-containing protein</fullName>
    </recommendedName>
</protein>
<organism evidence="5 6">
    <name type="scientific">Halogranum salarium B-1</name>
    <dbReference type="NCBI Taxonomy" id="1210908"/>
    <lineage>
        <taxon>Archaea</taxon>
        <taxon>Methanobacteriati</taxon>
        <taxon>Methanobacteriota</taxon>
        <taxon>Stenosarchaea group</taxon>
        <taxon>Halobacteria</taxon>
        <taxon>Halobacteriales</taxon>
        <taxon>Haloferacaceae</taxon>
    </lineage>
</organism>
<dbReference type="AlphaFoldDB" id="J3JCT0"/>
<keyword evidence="2" id="KW-0418">Kinase</keyword>
<dbReference type="Pfam" id="PF13185">
    <property type="entry name" value="GAF_2"/>
    <property type="match status" value="1"/>
</dbReference>
<dbReference type="InterPro" id="IPR011006">
    <property type="entry name" value="CheY-like_superfamily"/>
</dbReference>
<evidence type="ECO:0000259" key="4">
    <source>
        <dbReference type="PROSITE" id="PS50110"/>
    </source>
</evidence>
<dbReference type="InterPro" id="IPR001789">
    <property type="entry name" value="Sig_transdc_resp-reg_receiver"/>
</dbReference>
<dbReference type="PANTHER" id="PTHR43102:SF2">
    <property type="entry name" value="GAF DOMAIN-CONTAINING PROTEIN"/>
    <property type="match status" value="1"/>
</dbReference>
<evidence type="ECO:0000313" key="6">
    <source>
        <dbReference type="Proteomes" id="UP000007813"/>
    </source>
</evidence>
<dbReference type="GO" id="GO:0000160">
    <property type="term" value="P:phosphorelay signal transduction system"/>
    <property type="evidence" value="ECO:0007669"/>
    <property type="project" value="InterPro"/>
</dbReference>
<dbReference type="GO" id="GO:0016301">
    <property type="term" value="F:kinase activity"/>
    <property type="evidence" value="ECO:0007669"/>
    <property type="project" value="UniProtKB-KW"/>
</dbReference>
<dbReference type="SUPFAM" id="SSF55781">
    <property type="entry name" value="GAF domain-like"/>
    <property type="match status" value="1"/>
</dbReference>
<dbReference type="Gene3D" id="3.40.50.2300">
    <property type="match status" value="1"/>
</dbReference>
<gene>
    <name evidence="5" type="ORF">HSB1_46980</name>
</gene>
<comment type="caution">
    <text evidence="3">Lacks conserved residue(s) required for the propagation of feature annotation.</text>
</comment>
<dbReference type="EMBL" id="ALJD01000017">
    <property type="protein sequence ID" value="EJN56881.1"/>
    <property type="molecule type" value="Genomic_DNA"/>
</dbReference>
<dbReference type="Gene3D" id="3.30.450.40">
    <property type="match status" value="1"/>
</dbReference>
<name>J3JCT0_9EURY</name>
<dbReference type="eggNOG" id="arCOG06363">
    <property type="taxonomic scope" value="Archaea"/>
</dbReference>
<dbReference type="SMART" id="SM00065">
    <property type="entry name" value="GAF"/>
    <property type="match status" value="1"/>
</dbReference>
<dbReference type="InterPro" id="IPR003018">
    <property type="entry name" value="GAF"/>
</dbReference>
<feature type="domain" description="Response regulatory" evidence="4">
    <location>
        <begin position="5"/>
        <end position="121"/>
    </location>
</feature>
<evidence type="ECO:0000256" key="1">
    <source>
        <dbReference type="ARBA" id="ARBA00022679"/>
    </source>
</evidence>
<comment type="caution">
    <text evidence="5">The sequence shown here is derived from an EMBL/GenBank/DDBJ whole genome shotgun (WGS) entry which is preliminary data.</text>
</comment>
<keyword evidence="1" id="KW-0808">Transferase</keyword>
<dbReference type="Pfam" id="PF00072">
    <property type="entry name" value="Response_reg"/>
    <property type="match status" value="1"/>
</dbReference>
<evidence type="ECO:0000256" key="3">
    <source>
        <dbReference type="PROSITE-ProRule" id="PRU00169"/>
    </source>
</evidence>